<evidence type="ECO:0000259" key="10">
    <source>
        <dbReference type="PROSITE" id="PS50972"/>
    </source>
</evidence>
<evidence type="ECO:0000256" key="6">
    <source>
        <dbReference type="ARBA" id="ARBA00022723"/>
    </source>
</evidence>
<dbReference type="PANTHER" id="PTHR20941">
    <property type="entry name" value="FOLATE SYNTHESIS PROTEINS"/>
    <property type="match status" value="1"/>
</dbReference>
<comment type="similarity">
    <text evidence="9">Belongs to the DHPS family.</text>
</comment>
<comment type="catalytic activity">
    <reaction evidence="1">
        <text>(7,8-dihydropterin-6-yl)methyl diphosphate + 4-aminobenzoate = 7,8-dihydropteroate + diphosphate</text>
        <dbReference type="Rhea" id="RHEA:19949"/>
        <dbReference type="ChEBI" id="CHEBI:17836"/>
        <dbReference type="ChEBI" id="CHEBI:17839"/>
        <dbReference type="ChEBI" id="CHEBI:33019"/>
        <dbReference type="ChEBI" id="CHEBI:72950"/>
        <dbReference type="EC" id="2.5.1.15"/>
    </reaction>
</comment>
<evidence type="ECO:0000256" key="8">
    <source>
        <dbReference type="ARBA" id="ARBA00022909"/>
    </source>
</evidence>
<dbReference type="Gene3D" id="3.20.20.20">
    <property type="entry name" value="Dihydropteroate synthase-like"/>
    <property type="match status" value="1"/>
</dbReference>
<keyword evidence="7 9" id="KW-0460">Magnesium</keyword>
<dbReference type="Proteomes" id="UP000295509">
    <property type="component" value="Unassembled WGS sequence"/>
</dbReference>
<feature type="domain" description="Pterin-binding" evidence="10">
    <location>
        <begin position="55"/>
        <end position="311"/>
    </location>
</feature>
<evidence type="ECO:0000256" key="4">
    <source>
        <dbReference type="ARBA" id="ARBA00012458"/>
    </source>
</evidence>
<reference evidence="11 12" key="1">
    <citation type="submission" date="2019-03" db="EMBL/GenBank/DDBJ databases">
        <title>Genomic Encyclopedia of Type Strains, Phase III (KMG-III): the genomes of soil and plant-associated and newly described type strains.</title>
        <authorList>
            <person name="Whitman W."/>
        </authorList>
    </citation>
    <scope>NUCLEOTIDE SEQUENCE [LARGE SCALE GENOMIC DNA]</scope>
    <source>
        <strain evidence="11 12">LMG 29544</strain>
    </source>
</reference>
<dbReference type="UniPathway" id="UPA00077">
    <property type="reaction ID" value="UER00156"/>
</dbReference>
<keyword evidence="12" id="KW-1185">Reference proteome</keyword>
<dbReference type="InterPro" id="IPR006390">
    <property type="entry name" value="DHP_synth_dom"/>
</dbReference>
<keyword evidence="8 9" id="KW-0289">Folate biosynthesis</keyword>
<dbReference type="GO" id="GO:0046872">
    <property type="term" value="F:metal ion binding"/>
    <property type="evidence" value="ECO:0007669"/>
    <property type="project" value="UniProtKB-KW"/>
</dbReference>
<dbReference type="PROSITE" id="PS00793">
    <property type="entry name" value="DHPS_2"/>
    <property type="match status" value="1"/>
</dbReference>
<comment type="caution">
    <text evidence="11">The sequence shown here is derived from an EMBL/GenBank/DDBJ whole genome shotgun (WGS) entry which is preliminary data.</text>
</comment>
<dbReference type="EMBL" id="SORE01000012">
    <property type="protein sequence ID" value="TDY47696.1"/>
    <property type="molecule type" value="Genomic_DNA"/>
</dbReference>
<proteinExistence type="inferred from homology"/>
<dbReference type="GO" id="GO:0005829">
    <property type="term" value="C:cytosol"/>
    <property type="evidence" value="ECO:0007669"/>
    <property type="project" value="TreeGrafter"/>
</dbReference>
<dbReference type="InterPro" id="IPR045031">
    <property type="entry name" value="DHP_synth-like"/>
</dbReference>
<dbReference type="PROSITE" id="PS00792">
    <property type="entry name" value="DHPS_1"/>
    <property type="match status" value="1"/>
</dbReference>
<evidence type="ECO:0000313" key="11">
    <source>
        <dbReference type="EMBL" id="TDY47696.1"/>
    </source>
</evidence>
<evidence type="ECO:0000256" key="1">
    <source>
        <dbReference type="ARBA" id="ARBA00000012"/>
    </source>
</evidence>
<name>A0A4R8LN91_9BURK</name>
<comment type="pathway">
    <text evidence="3 9">Cofactor biosynthesis; tetrahydrofolate biosynthesis; 7,8-dihydrofolate from 2-amino-4-hydroxy-6-hydroxymethyl-7,8-dihydropteridine diphosphate and 4-aminobenzoate: step 1/2.</text>
</comment>
<dbReference type="GO" id="GO:0046654">
    <property type="term" value="P:tetrahydrofolate biosynthetic process"/>
    <property type="evidence" value="ECO:0007669"/>
    <property type="project" value="UniProtKB-UniPathway"/>
</dbReference>
<dbReference type="CDD" id="cd00739">
    <property type="entry name" value="DHPS"/>
    <property type="match status" value="1"/>
</dbReference>
<dbReference type="PROSITE" id="PS50972">
    <property type="entry name" value="PTERIN_BINDING"/>
    <property type="match status" value="1"/>
</dbReference>
<dbReference type="GO" id="GO:0046656">
    <property type="term" value="P:folic acid biosynthetic process"/>
    <property type="evidence" value="ECO:0007669"/>
    <property type="project" value="UniProtKB-KW"/>
</dbReference>
<protein>
    <recommendedName>
        <fullName evidence="4 9">Dihydropteroate synthase</fullName>
        <shortName evidence="9">DHPS</shortName>
        <ecNumber evidence="4 9">2.5.1.15</ecNumber>
    </recommendedName>
    <alternativeName>
        <fullName evidence="9">Dihydropteroate pyrophosphorylase</fullName>
    </alternativeName>
</protein>
<evidence type="ECO:0000256" key="2">
    <source>
        <dbReference type="ARBA" id="ARBA00001946"/>
    </source>
</evidence>
<dbReference type="PANTHER" id="PTHR20941:SF1">
    <property type="entry name" value="FOLIC ACID SYNTHESIS PROTEIN FOL1"/>
    <property type="match status" value="1"/>
</dbReference>
<keyword evidence="6 9" id="KW-0479">Metal-binding</keyword>
<accession>A0A4R8LN91</accession>
<organism evidence="11 12">
    <name type="scientific">Paraburkholderia rhizosphaerae</name>
    <dbReference type="NCBI Taxonomy" id="480658"/>
    <lineage>
        <taxon>Bacteria</taxon>
        <taxon>Pseudomonadati</taxon>
        <taxon>Pseudomonadota</taxon>
        <taxon>Betaproteobacteria</taxon>
        <taxon>Burkholderiales</taxon>
        <taxon>Burkholderiaceae</taxon>
        <taxon>Paraburkholderia</taxon>
    </lineage>
</organism>
<evidence type="ECO:0000256" key="7">
    <source>
        <dbReference type="ARBA" id="ARBA00022842"/>
    </source>
</evidence>
<evidence type="ECO:0000256" key="5">
    <source>
        <dbReference type="ARBA" id="ARBA00022679"/>
    </source>
</evidence>
<dbReference type="SUPFAM" id="SSF51717">
    <property type="entry name" value="Dihydropteroate synthetase-like"/>
    <property type="match status" value="1"/>
</dbReference>
<dbReference type="NCBIfam" id="TIGR01496">
    <property type="entry name" value="DHPS"/>
    <property type="match status" value="1"/>
</dbReference>
<comment type="function">
    <text evidence="9">Catalyzes the condensation of para-aminobenzoate (pABA) with 6-hydroxymethyl-7,8-dihydropterin diphosphate (DHPt-PP) to form 7,8-dihydropteroate (H2Pte), the immediate precursor of folate derivatives.</text>
</comment>
<sequence length="323" mass="34816">MIHTGPFCIFEIIRPRLPNPFIKLPSPAYVSIHTLSQDHPEPLQCGRFTLSLERPLVMGILNVTPDSFSDGGSYATRGDALRQAEKMLLDGADMIDIGGESTRPGAPPVALDEELERVIPLIEQLRDANVPLSVDTYKPEVMRAALAAGADMVNDIWGFRMPGAIDAVRDSRCAVCVMHMLGEPRTMQVGEPVYREVVADVRDFLAERTDALLQAGVARARISVDPGFGFGKTVDHNYTLLAHLRETAPDGAPPLPILAGTSRKSMLGAVTGRSVPAERIAASIASAVCAAEHGASIIRVHDVTQTVDALKIWLATRAAARRS</sequence>
<dbReference type="Pfam" id="PF00809">
    <property type="entry name" value="Pterin_bind"/>
    <property type="match status" value="1"/>
</dbReference>
<gene>
    <name evidence="11" type="ORF">BX592_11283</name>
</gene>
<evidence type="ECO:0000313" key="12">
    <source>
        <dbReference type="Proteomes" id="UP000295509"/>
    </source>
</evidence>
<dbReference type="AlphaFoldDB" id="A0A4R8LN91"/>
<evidence type="ECO:0000256" key="3">
    <source>
        <dbReference type="ARBA" id="ARBA00004763"/>
    </source>
</evidence>
<keyword evidence="5 9" id="KW-0808">Transferase</keyword>
<dbReference type="InterPro" id="IPR011005">
    <property type="entry name" value="Dihydropteroate_synth-like_sf"/>
</dbReference>
<dbReference type="InterPro" id="IPR000489">
    <property type="entry name" value="Pterin-binding_dom"/>
</dbReference>
<dbReference type="GO" id="GO:0004156">
    <property type="term" value="F:dihydropteroate synthase activity"/>
    <property type="evidence" value="ECO:0007669"/>
    <property type="project" value="UniProtKB-EC"/>
</dbReference>
<dbReference type="EC" id="2.5.1.15" evidence="4 9"/>
<evidence type="ECO:0000256" key="9">
    <source>
        <dbReference type="RuleBase" id="RU361205"/>
    </source>
</evidence>
<comment type="cofactor">
    <cofactor evidence="2 9">
        <name>Mg(2+)</name>
        <dbReference type="ChEBI" id="CHEBI:18420"/>
    </cofactor>
</comment>